<organism evidence="1 2">
    <name type="scientific">Desulfolutivibrio sulfodismutans</name>
    <dbReference type="NCBI Taxonomy" id="63561"/>
    <lineage>
        <taxon>Bacteria</taxon>
        <taxon>Pseudomonadati</taxon>
        <taxon>Thermodesulfobacteriota</taxon>
        <taxon>Desulfovibrionia</taxon>
        <taxon>Desulfovibrionales</taxon>
        <taxon>Desulfovibrionaceae</taxon>
        <taxon>Desulfolutivibrio</taxon>
    </lineage>
</organism>
<dbReference type="PANTHER" id="PTHR35866">
    <property type="entry name" value="PUTATIVE-RELATED"/>
    <property type="match status" value="1"/>
</dbReference>
<proteinExistence type="predicted"/>
<keyword evidence="2" id="KW-1185">Reference proteome</keyword>
<dbReference type="InterPro" id="IPR005358">
    <property type="entry name" value="Puta_zinc/iron-chelating_dom"/>
</dbReference>
<dbReference type="Pfam" id="PF03692">
    <property type="entry name" value="CxxCxxCC"/>
    <property type="match status" value="1"/>
</dbReference>
<name>A0A7K3NRJ8_9BACT</name>
<accession>A0A7K3NRJ8</accession>
<sequence length="265" mass="30305">MHTDTTHQPQDRDDTQAFLDSLPELRPGEAFQFACNPSVPCFNACCGDLNLMLTPYDALRLRRSLRLGGNEFARLYARLSLSPDTGFPMLSLNMLTDKPRKPCPFVAESGCQVYANRPGACRTYPLGRATRLDDAGQVAEQYFVVREPHCRGFEETTPWRSDTWLADQGLADYYRYNDRYMRLMALARDHGVRLHSKQANMVFLAQYTPDAFQDFIVRMKLFDHLEMDASRQEPILADEEACLEFGLDWLELLLFGSSPTLARRA</sequence>
<comment type="caution">
    <text evidence="1">The sequence shown here is derived from an EMBL/GenBank/DDBJ whole genome shotgun (WGS) entry which is preliminary data.</text>
</comment>
<dbReference type="AlphaFoldDB" id="A0A7K3NRJ8"/>
<reference evidence="1 2" key="1">
    <citation type="submission" date="2020-02" db="EMBL/GenBank/DDBJ databases">
        <title>Comparative genomics of sulfur disproportionating microorganisms.</title>
        <authorList>
            <person name="Ward L.M."/>
            <person name="Bertran E."/>
            <person name="Johnston D.T."/>
        </authorList>
    </citation>
    <scope>NUCLEOTIDE SEQUENCE [LARGE SCALE GENOMIC DNA]</scope>
    <source>
        <strain evidence="1 2">DSM 3696</strain>
    </source>
</reference>
<gene>
    <name evidence="1" type="ORF">G3N56_18975</name>
</gene>
<evidence type="ECO:0000313" key="1">
    <source>
        <dbReference type="EMBL" id="NDY58824.1"/>
    </source>
</evidence>
<dbReference type="Proteomes" id="UP000469724">
    <property type="component" value="Unassembled WGS sequence"/>
</dbReference>
<protein>
    <submittedName>
        <fullName evidence="1">YkgJ family cysteine cluster protein</fullName>
    </submittedName>
</protein>
<dbReference type="PANTHER" id="PTHR35866:SF1">
    <property type="entry name" value="YKGJ FAMILY CYSTEINE CLUSTER PROTEIN"/>
    <property type="match status" value="1"/>
</dbReference>
<evidence type="ECO:0000313" key="2">
    <source>
        <dbReference type="Proteomes" id="UP000469724"/>
    </source>
</evidence>
<dbReference type="EMBL" id="JAAGRQ010000146">
    <property type="protein sequence ID" value="NDY58824.1"/>
    <property type="molecule type" value="Genomic_DNA"/>
</dbReference>
<dbReference type="RefSeq" id="WP_163303889.1">
    <property type="nucleotide sequence ID" value="NZ_JAAGRQ010000146.1"/>
</dbReference>